<evidence type="ECO:0000256" key="2">
    <source>
        <dbReference type="ARBA" id="ARBA00022690"/>
    </source>
</evidence>
<dbReference type="OMA" id="GSWEHPF"/>
<dbReference type="InterPro" id="IPR042185">
    <property type="entry name" value="Serpin_sf_2"/>
</dbReference>
<evidence type="ECO:0000313" key="7">
    <source>
        <dbReference type="EnsemblPlants" id="OPUNC02G25200.1"/>
    </source>
</evidence>
<dbReference type="HOGENOM" id="CLU_023330_4_1_1"/>
<organism evidence="7">
    <name type="scientific">Oryza punctata</name>
    <name type="common">Red rice</name>
    <dbReference type="NCBI Taxonomy" id="4537"/>
    <lineage>
        <taxon>Eukaryota</taxon>
        <taxon>Viridiplantae</taxon>
        <taxon>Streptophyta</taxon>
        <taxon>Embryophyta</taxon>
        <taxon>Tracheophyta</taxon>
        <taxon>Spermatophyta</taxon>
        <taxon>Magnoliopsida</taxon>
        <taxon>Liliopsida</taxon>
        <taxon>Poales</taxon>
        <taxon>Poaceae</taxon>
        <taxon>BOP clade</taxon>
        <taxon>Oryzoideae</taxon>
        <taxon>Oryzeae</taxon>
        <taxon>Oryzinae</taxon>
        <taxon>Oryza</taxon>
    </lineage>
</organism>
<dbReference type="InterPro" id="IPR023796">
    <property type="entry name" value="Serpin_dom"/>
</dbReference>
<proteinExistence type="inferred from homology"/>
<dbReference type="Proteomes" id="UP000026962">
    <property type="component" value="Chromosome 2"/>
</dbReference>
<dbReference type="EnsemblPlants" id="OPUNC02G25200.1">
    <property type="protein sequence ID" value="OPUNC02G25200.1"/>
    <property type="gene ID" value="OPUNC02G25200"/>
</dbReference>
<comment type="function">
    <text evidence="4">Probable serine protease inhibitor.</text>
</comment>
<reference evidence="7" key="2">
    <citation type="submission" date="2018-05" db="EMBL/GenBank/DDBJ databases">
        <title>OpunRS2 (Oryza punctata Reference Sequence Version 2).</title>
        <authorList>
            <person name="Zhang J."/>
            <person name="Kudrna D."/>
            <person name="Lee S."/>
            <person name="Talag J."/>
            <person name="Welchert J."/>
            <person name="Wing R.A."/>
        </authorList>
    </citation>
    <scope>NUCLEOTIDE SEQUENCE [LARGE SCALE GENOMIC DNA]</scope>
</reference>
<keyword evidence="8" id="KW-1185">Reference proteome</keyword>
<dbReference type="PANTHER" id="PTHR11461">
    <property type="entry name" value="SERINE PROTEASE INHIBITOR, SERPIN"/>
    <property type="match status" value="1"/>
</dbReference>
<evidence type="ECO:0000259" key="6">
    <source>
        <dbReference type="SMART" id="SM00093"/>
    </source>
</evidence>
<dbReference type="Gene3D" id="3.30.497.10">
    <property type="entry name" value="Antithrombin, subunit I, domain 2"/>
    <property type="match status" value="1"/>
</dbReference>
<dbReference type="Gramene" id="OPUNC02G25200.1">
    <property type="protein sequence ID" value="OPUNC02G25200.1"/>
    <property type="gene ID" value="OPUNC02G25200"/>
</dbReference>
<accession>A0A0E0K3H3</accession>
<evidence type="ECO:0000256" key="3">
    <source>
        <dbReference type="ARBA" id="ARBA00022900"/>
    </source>
</evidence>
<reference evidence="7" key="1">
    <citation type="submission" date="2015-04" db="UniProtKB">
        <authorList>
            <consortium name="EnsemblPlants"/>
        </authorList>
    </citation>
    <scope>IDENTIFICATION</scope>
</reference>
<dbReference type="Pfam" id="PF00079">
    <property type="entry name" value="Serpin"/>
    <property type="match status" value="1"/>
</dbReference>
<dbReference type="InterPro" id="IPR000215">
    <property type="entry name" value="Serpin_fam"/>
</dbReference>
<evidence type="ECO:0000256" key="4">
    <source>
        <dbReference type="ARBA" id="ARBA00049586"/>
    </source>
</evidence>
<dbReference type="eggNOG" id="KOG2392">
    <property type="taxonomic scope" value="Eukaryota"/>
</dbReference>
<dbReference type="Gene3D" id="2.30.39.10">
    <property type="entry name" value="Alpha-1-antitrypsin, domain 1"/>
    <property type="match status" value="1"/>
</dbReference>
<dbReference type="InterPro" id="IPR042178">
    <property type="entry name" value="Serpin_sf_1"/>
</dbReference>
<dbReference type="AlphaFoldDB" id="A0A0E0K3H3"/>
<dbReference type="SUPFAM" id="SSF56574">
    <property type="entry name" value="Serpins"/>
    <property type="match status" value="1"/>
</dbReference>
<evidence type="ECO:0000256" key="1">
    <source>
        <dbReference type="ARBA" id="ARBA00009500"/>
    </source>
</evidence>
<dbReference type="STRING" id="4537.A0A0E0K3H3"/>
<dbReference type="SMART" id="SM00093">
    <property type="entry name" value="SERPIN"/>
    <property type="match status" value="1"/>
</dbReference>
<comment type="similarity">
    <text evidence="1 5">Belongs to the serpin family.</text>
</comment>
<evidence type="ECO:0000313" key="8">
    <source>
        <dbReference type="Proteomes" id="UP000026962"/>
    </source>
</evidence>
<protein>
    <recommendedName>
        <fullName evidence="6">Serpin domain-containing protein</fullName>
    </recommendedName>
</protein>
<dbReference type="GO" id="GO:0004867">
    <property type="term" value="F:serine-type endopeptidase inhibitor activity"/>
    <property type="evidence" value="ECO:0007669"/>
    <property type="project" value="UniProtKB-KW"/>
</dbReference>
<keyword evidence="2" id="KW-0646">Protease inhibitor</keyword>
<name>A0A0E0K3H3_ORYPU</name>
<evidence type="ECO:0000256" key="5">
    <source>
        <dbReference type="RuleBase" id="RU000411"/>
    </source>
</evidence>
<sequence>MATTALADRSTSGGPRVAFASGVWCDAALPLKHTYRDTVVGKYKAEATTAGKARKQINEWTRQVTRGHIDSVLPPGSIGATTAIVLGNAIYLKGSWEHPFMVKNTKKKPFYCLDTGVIIHDVPYMSSSNSKQYFAVHRVQSQISQISLKVLKLHYSASKLHNKRKRGRSGSNDDDLTHYAMVIFLPDGRDGLRGLVEKMASRSGFLHEHLPSESVRVGEFMVPKFKMSFTDSDVGVLGQLGLRLPFSTELIDLSVMVMVEDNGSGLPLFVSQVIHKAVIEVNEE</sequence>
<keyword evidence="3" id="KW-0722">Serine protease inhibitor</keyword>
<feature type="domain" description="Serpin" evidence="6">
    <location>
        <begin position="1"/>
        <end position="284"/>
    </location>
</feature>
<dbReference type="InterPro" id="IPR036186">
    <property type="entry name" value="Serpin_sf"/>
</dbReference>
<dbReference type="GO" id="GO:0005615">
    <property type="term" value="C:extracellular space"/>
    <property type="evidence" value="ECO:0007669"/>
    <property type="project" value="InterPro"/>
</dbReference>
<dbReference type="PANTHER" id="PTHR11461:SF209">
    <property type="entry name" value="SERPIN-Z8-RELATED"/>
    <property type="match status" value="1"/>
</dbReference>